<dbReference type="Proteomes" id="UP000321051">
    <property type="component" value="Unassembled WGS sequence"/>
</dbReference>
<dbReference type="InterPro" id="IPR001789">
    <property type="entry name" value="Sig_transdc_resp-reg_receiver"/>
</dbReference>
<reference evidence="7 8" key="1">
    <citation type="submission" date="2019-07" db="EMBL/GenBank/DDBJ databases">
        <title>Whole genome shotgun sequence of Marinococcus halophilus NBRC 102359.</title>
        <authorList>
            <person name="Hosoyama A."/>
            <person name="Uohara A."/>
            <person name="Ohji S."/>
            <person name="Ichikawa N."/>
        </authorList>
    </citation>
    <scope>NUCLEOTIDE SEQUENCE [LARGE SCALE GENOMIC DNA]</scope>
    <source>
        <strain evidence="7 8">NBRC 102359</strain>
    </source>
</reference>
<evidence type="ECO:0008006" key="9">
    <source>
        <dbReference type="Google" id="ProtNLM"/>
    </source>
</evidence>
<dbReference type="Pfam" id="PF12833">
    <property type="entry name" value="HTH_18"/>
    <property type="match status" value="1"/>
</dbReference>
<feature type="modified residue" description="4-aspartylphosphate" evidence="4">
    <location>
        <position position="55"/>
    </location>
</feature>
<keyword evidence="3" id="KW-0804">Transcription</keyword>
<dbReference type="InterPro" id="IPR020449">
    <property type="entry name" value="Tscrpt_reg_AraC-type_HTH"/>
</dbReference>
<dbReference type="InterPro" id="IPR018062">
    <property type="entry name" value="HTH_AraC-typ_CS"/>
</dbReference>
<dbReference type="InterPro" id="IPR018060">
    <property type="entry name" value="HTH_AraC"/>
</dbReference>
<dbReference type="PANTHER" id="PTHR43280">
    <property type="entry name" value="ARAC-FAMILY TRANSCRIPTIONAL REGULATOR"/>
    <property type="match status" value="1"/>
</dbReference>
<keyword evidence="4" id="KW-0597">Phosphoprotein</keyword>
<dbReference type="SMART" id="SM00342">
    <property type="entry name" value="HTH_ARAC"/>
    <property type="match status" value="1"/>
</dbReference>
<dbReference type="SMART" id="SM00448">
    <property type="entry name" value="REC"/>
    <property type="match status" value="1"/>
</dbReference>
<dbReference type="AlphaFoldDB" id="A0A510Y7B7"/>
<feature type="domain" description="HTH araC/xylS-type" evidence="5">
    <location>
        <begin position="358"/>
        <end position="456"/>
    </location>
</feature>
<feature type="domain" description="Response regulatory" evidence="6">
    <location>
        <begin position="3"/>
        <end position="120"/>
    </location>
</feature>
<dbReference type="Gene3D" id="1.10.10.60">
    <property type="entry name" value="Homeodomain-like"/>
    <property type="match status" value="2"/>
</dbReference>
<organism evidence="7 8">
    <name type="scientific">Marinococcus halophilus</name>
    <dbReference type="NCBI Taxonomy" id="1371"/>
    <lineage>
        <taxon>Bacteria</taxon>
        <taxon>Bacillati</taxon>
        <taxon>Bacillota</taxon>
        <taxon>Bacilli</taxon>
        <taxon>Bacillales</taxon>
        <taxon>Bacillaceae</taxon>
        <taxon>Marinococcus</taxon>
    </lineage>
</organism>
<evidence type="ECO:0000256" key="3">
    <source>
        <dbReference type="ARBA" id="ARBA00023163"/>
    </source>
</evidence>
<protein>
    <recommendedName>
        <fullName evidence="9">DNA-binding response regulator</fullName>
    </recommendedName>
</protein>
<accession>A0A510Y7B7</accession>
<comment type="caution">
    <text evidence="7">The sequence shown here is derived from an EMBL/GenBank/DDBJ whole genome shotgun (WGS) entry which is preliminary data.</text>
</comment>
<keyword evidence="2" id="KW-0238">DNA-binding</keyword>
<dbReference type="InterPro" id="IPR011006">
    <property type="entry name" value="CheY-like_superfamily"/>
</dbReference>
<evidence type="ECO:0000256" key="2">
    <source>
        <dbReference type="ARBA" id="ARBA00023125"/>
    </source>
</evidence>
<dbReference type="CDD" id="cd17536">
    <property type="entry name" value="REC_YesN-like"/>
    <property type="match status" value="1"/>
</dbReference>
<evidence type="ECO:0000256" key="1">
    <source>
        <dbReference type="ARBA" id="ARBA00023015"/>
    </source>
</evidence>
<proteinExistence type="predicted"/>
<sequence length="458" mass="53468">MIRLLMAEDEWLERKAMKKLIAAHLPEIEVIGEAENGLEAVEQATRSRPDIMLMDIKMPGCNGLEAIQHIQQKVPGIHFIMVTAYDSFDYAREALKLGVKEYLLKPGKKDETIQTLERVQTAVLRSRQEQKQYSHRLQKLLFQSVCHGEPHENYAELLAEAVPRASYGFAAVMREEEAPEDIEERLAQWTSDVFLTDRQPNGWFRAFFFHTGKSRGSEEIERLRRRMHFELGKKAAVGVSHKEYEMKLLFQAYVEALSGLEKNQAAMPEQSSQWVSSIVNALRTGEEKSAVYYWSEWWHTHPQKSSRRHLWLQLEELVKEMNGTLEEDMPSDAAEWKRLLHLVGAYRGLHFQEHHQIEKVKAYVKEHYAKSLQLEDMAGYVQWSPAYFSHQFKEVTGVSFVDYVARIRMQEAKRMLQDRERPLKEISISIGYKDPNYFSRVFKKQVGCSPKQYQQGRK</sequence>
<dbReference type="SUPFAM" id="SSF52172">
    <property type="entry name" value="CheY-like"/>
    <property type="match status" value="1"/>
</dbReference>
<dbReference type="STRING" id="1371.GCA_900166605_00319"/>
<dbReference type="PRINTS" id="PR00032">
    <property type="entry name" value="HTHARAC"/>
</dbReference>
<gene>
    <name evidence="7" type="ORF">MHA01_21610</name>
</gene>
<keyword evidence="8" id="KW-1185">Reference proteome</keyword>
<evidence type="ECO:0000256" key="4">
    <source>
        <dbReference type="PROSITE-ProRule" id="PRU00169"/>
    </source>
</evidence>
<dbReference type="Gene3D" id="3.40.50.2300">
    <property type="match status" value="1"/>
</dbReference>
<dbReference type="InterPro" id="IPR009057">
    <property type="entry name" value="Homeodomain-like_sf"/>
</dbReference>
<evidence type="ECO:0000259" key="5">
    <source>
        <dbReference type="PROSITE" id="PS01124"/>
    </source>
</evidence>
<dbReference type="PROSITE" id="PS00041">
    <property type="entry name" value="HTH_ARAC_FAMILY_1"/>
    <property type="match status" value="1"/>
</dbReference>
<dbReference type="PROSITE" id="PS01124">
    <property type="entry name" value="HTH_ARAC_FAMILY_2"/>
    <property type="match status" value="1"/>
</dbReference>
<dbReference type="GO" id="GO:0003700">
    <property type="term" value="F:DNA-binding transcription factor activity"/>
    <property type="evidence" value="ECO:0007669"/>
    <property type="project" value="InterPro"/>
</dbReference>
<dbReference type="PANTHER" id="PTHR43280:SF10">
    <property type="entry name" value="REGULATORY PROTEIN POCR"/>
    <property type="match status" value="1"/>
</dbReference>
<dbReference type="PROSITE" id="PS50110">
    <property type="entry name" value="RESPONSE_REGULATORY"/>
    <property type="match status" value="1"/>
</dbReference>
<dbReference type="RefSeq" id="WP_158219030.1">
    <property type="nucleotide sequence ID" value="NZ_BJUN01000012.1"/>
</dbReference>
<dbReference type="GO" id="GO:0043565">
    <property type="term" value="F:sequence-specific DNA binding"/>
    <property type="evidence" value="ECO:0007669"/>
    <property type="project" value="InterPro"/>
</dbReference>
<keyword evidence="1" id="KW-0805">Transcription regulation</keyword>
<dbReference type="EMBL" id="BJUN01000012">
    <property type="protein sequence ID" value="GEK59256.1"/>
    <property type="molecule type" value="Genomic_DNA"/>
</dbReference>
<evidence type="ECO:0000313" key="8">
    <source>
        <dbReference type="Proteomes" id="UP000321051"/>
    </source>
</evidence>
<dbReference type="GO" id="GO:0000160">
    <property type="term" value="P:phosphorelay signal transduction system"/>
    <property type="evidence" value="ECO:0007669"/>
    <property type="project" value="InterPro"/>
</dbReference>
<dbReference type="SUPFAM" id="SSF46689">
    <property type="entry name" value="Homeodomain-like"/>
    <property type="match status" value="2"/>
</dbReference>
<evidence type="ECO:0000313" key="7">
    <source>
        <dbReference type="EMBL" id="GEK59256.1"/>
    </source>
</evidence>
<name>A0A510Y7B7_MARHA</name>
<evidence type="ECO:0000259" key="6">
    <source>
        <dbReference type="PROSITE" id="PS50110"/>
    </source>
</evidence>
<dbReference type="Pfam" id="PF00072">
    <property type="entry name" value="Response_reg"/>
    <property type="match status" value="1"/>
</dbReference>